<dbReference type="PANTHER" id="PTHR30303">
    <property type="entry name" value="HYDROGENASE ISOENZYMES FORMATION PROTEIN HYPE"/>
    <property type="match status" value="1"/>
</dbReference>
<dbReference type="GO" id="GO:0051604">
    <property type="term" value="P:protein maturation"/>
    <property type="evidence" value="ECO:0007669"/>
    <property type="project" value="TreeGrafter"/>
</dbReference>
<dbReference type="InterPro" id="IPR011854">
    <property type="entry name" value="HypE"/>
</dbReference>
<sequence length="341" mass="37884">MRLGKIDAKVFSSVIYPHLGKIREEVIVPPQNGVDTGVIDLNDGRVLVVKTDPVFIVPQLGFRKSAWFAVHILASDVMTSGIPPQYALIDLNLPPSIKDDEFQDMWVGMHEAMKEIGVMVVGGHTGVYEGTDYPMIGGFSMLGIGSKETVGMPSKVRVGDDVIMTKGPAIEAVALLTNLHPEYFRQRTSSKELFEDAYNLYWQMSCWKDGLIASKIGIHLMHDATEGGVYGALNEIAKVTNKMIKIYEDRLFIRPSVREITRIVEIDPWSSISEGTMIIVSDKGEEIKRELIRNGIEAEVIGKIDSGEGVELVGKDGAKTKINPPEEDPFWRAFFKLSKEM</sequence>
<dbReference type="InterPro" id="IPR036921">
    <property type="entry name" value="PurM-like_N_sf"/>
</dbReference>
<dbReference type="RefSeq" id="WP_011279064.1">
    <property type="nucleotide sequence ID" value="NZ_BHWZ01000006.1"/>
</dbReference>
<dbReference type="GeneID" id="14552789"/>
<dbReference type="OrthoDB" id="31494at2157"/>
<evidence type="ECO:0000256" key="1">
    <source>
        <dbReference type="ARBA" id="ARBA00006243"/>
    </source>
</evidence>
<dbReference type="STRING" id="1435377.SUSAZ_10690"/>
<dbReference type="Gene3D" id="3.30.1330.10">
    <property type="entry name" value="PurM-like, N-terminal domain"/>
    <property type="match status" value="1"/>
</dbReference>
<protein>
    <submittedName>
        <fullName evidence="5">AIR synthase</fullName>
    </submittedName>
</protein>
<dbReference type="PANTHER" id="PTHR30303:SF4">
    <property type="entry name" value="HYDROGENASE EXPRESSION_FORMATION PROTEIN HYPE"/>
    <property type="match status" value="1"/>
</dbReference>
<evidence type="ECO:0000259" key="3">
    <source>
        <dbReference type="Pfam" id="PF02769"/>
    </source>
</evidence>
<feature type="domain" description="PurM-like N-terminal" evidence="2">
    <location>
        <begin position="34"/>
        <end position="139"/>
    </location>
</feature>
<evidence type="ECO:0000313" key="4">
    <source>
        <dbReference type="EMBL" id="ALU29663.1"/>
    </source>
</evidence>
<dbReference type="PaxDb" id="1435377-SUSAZ_10690"/>
<dbReference type="InterPro" id="IPR016188">
    <property type="entry name" value="PurM-like_N"/>
</dbReference>
<dbReference type="EMBL" id="CP013695">
    <property type="protein sequence ID" value="ALU32398.1"/>
    <property type="molecule type" value="Genomic_DNA"/>
</dbReference>
<dbReference type="CDD" id="cd06061">
    <property type="entry name" value="PurM-like1"/>
    <property type="match status" value="1"/>
</dbReference>
<name>A0A0U3FXB4_9CREN</name>
<dbReference type="SUPFAM" id="SSF56042">
    <property type="entry name" value="PurM C-terminal domain-like"/>
    <property type="match status" value="1"/>
</dbReference>
<dbReference type="PIRSF" id="PIRSF005644">
    <property type="entry name" value="Hdrgns_mtr_HypE"/>
    <property type="match status" value="1"/>
</dbReference>
<dbReference type="AlphaFoldDB" id="A0A0U3FXB4"/>
<dbReference type="Proteomes" id="UP000060043">
    <property type="component" value="Chromosome"/>
</dbReference>
<dbReference type="Proteomes" id="UP000065473">
    <property type="component" value="Chromosome"/>
</dbReference>
<comment type="similarity">
    <text evidence="1">Belongs to the HypE family.</text>
</comment>
<feature type="domain" description="PurM-like C-terminal" evidence="3">
    <location>
        <begin position="157"/>
        <end position="313"/>
    </location>
</feature>
<dbReference type="EMBL" id="CP013694">
    <property type="protein sequence ID" value="ALU29663.1"/>
    <property type="molecule type" value="Genomic_DNA"/>
</dbReference>
<dbReference type="Gene3D" id="3.90.650.10">
    <property type="entry name" value="PurM-like C-terminal domain"/>
    <property type="match status" value="1"/>
</dbReference>
<dbReference type="InterPro" id="IPR036676">
    <property type="entry name" value="PurM-like_C_sf"/>
</dbReference>
<evidence type="ECO:0000313" key="7">
    <source>
        <dbReference type="Proteomes" id="UP000065473"/>
    </source>
</evidence>
<evidence type="ECO:0000313" key="6">
    <source>
        <dbReference type="Proteomes" id="UP000060043"/>
    </source>
</evidence>
<dbReference type="Pfam" id="PF02769">
    <property type="entry name" value="AIRS_C"/>
    <property type="match status" value="1"/>
</dbReference>
<organism evidence="5 6">
    <name type="scientific">Sulfolobus acidocaldarius</name>
    <dbReference type="NCBI Taxonomy" id="2285"/>
    <lineage>
        <taxon>Archaea</taxon>
        <taxon>Thermoproteota</taxon>
        <taxon>Thermoprotei</taxon>
        <taxon>Sulfolobales</taxon>
        <taxon>Sulfolobaceae</taxon>
        <taxon>Sulfolobus</taxon>
    </lineage>
</organism>
<gene>
    <name evidence="4" type="ORF">ATY89_06725</name>
    <name evidence="5" type="ORF">ATZ20_09745</name>
</gene>
<evidence type="ECO:0000313" key="5">
    <source>
        <dbReference type="EMBL" id="ALU32398.1"/>
    </source>
</evidence>
<evidence type="ECO:0000259" key="2">
    <source>
        <dbReference type="Pfam" id="PF00586"/>
    </source>
</evidence>
<dbReference type="InterPro" id="IPR010918">
    <property type="entry name" value="PurM-like_C_dom"/>
</dbReference>
<proteinExistence type="inferred from homology"/>
<reference evidence="6 7" key="1">
    <citation type="submission" date="2015-12" db="EMBL/GenBank/DDBJ databases">
        <title>A stable core within a dynamic pangenome in Sulfolobus acidocaldarius.</title>
        <authorList>
            <person name="Anderson R."/>
            <person name="Kouris A."/>
            <person name="Seward C."/>
            <person name="Campbell K."/>
            <person name="Whitaker R."/>
        </authorList>
    </citation>
    <scope>NUCLEOTIDE SEQUENCE [LARGE SCALE GENOMIC DNA]</scope>
    <source>
        <strain evidence="4 7">GG12-C01-09</strain>
        <strain evidence="5 6">NG05B_CO5_07</strain>
    </source>
</reference>
<dbReference type="SUPFAM" id="SSF55326">
    <property type="entry name" value="PurM N-terminal domain-like"/>
    <property type="match status" value="1"/>
</dbReference>
<dbReference type="Pfam" id="PF00586">
    <property type="entry name" value="AIRS"/>
    <property type="match status" value="1"/>
</dbReference>
<dbReference type="OMA" id="TVWETIH"/>
<accession>A0A0U3FXB4</accession>